<evidence type="ECO:0000256" key="1">
    <source>
        <dbReference type="SAM" id="Phobius"/>
    </source>
</evidence>
<feature type="transmembrane region" description="Helical" evidence="1">
    <location>
        <begin position="12"/>
        <end position="30"/>
    </location>
</feature>
<keyword evidence="1" id="KW-0472">Membrane</keyword>
<dbReference type="AlphaFoldDB" id="A0A1A9Z0P1"/>
<sequence>MKRNIGKKLQSVYMFLPMHVFVRIYVMQIVPAGQHRIHFPMDIRIRLHVARKKKWKNNLLKFLSHMCTYTQYYKFLGNPRFVNLWIDLQRALYLKQLLAEEPFTLRVTC</sequence>
<dbReference type="Proteomes" id="UP000092445">
    <property type="component" value="Unassembled WGS sequence"/>
</dbReference>
<keyword evidence="3" id="KW-1185">Reference proteome</keyword>
<proteinExistence type="predicted"/>
<keyword evidence="1" id="KW-1133">Transmembrane helix</keyword>
<evidence type="ECO:0000313" key="3">
    <source>
        <dbReference type="Proteomes" id="UP000092445"/>
    </source>
</evidence>
<keyword evidence="1" id="KW-0812">Transmembrane</keyword>
<reference evidence="3" key="1">
    <citation type="submission" date="2014-03" db="EMBL/GenBank/DDBJ databases">
        <authorList>
            <person name="Aksoy S."/>
            <person name="Warren W."/>
            <person name="Wilson R.K."/>
        </authorList>
    </citation>
    <scope>NUCLEOTIDE SEQUENCE [LARGE SCALE GENOMIC DNA]</scope>
    <source>
        <strain evidence="3">IAEA</strain>
    </source>
</reference>
<reference evidence="2" key="2">
    <citation type="submission" date="2020-05" db="UniProtKB">
        <authorList>
            <consortium name="EnsemblMetazoa"/>
        </authorList>
    </citation>
    <scope>IDENTIFICATION</scope>
    <source>
        <strain evidence="2">IAEA</strain>
    </source>
</reference>
<dbReference type="EnsemblMetazoa" id="GPAI000417-RA">
    <property type="protein sequence ID" value="GPAI000417-PA"/>
    <property type="gene ID" value="GPAI000417"/>
</dbReference>
<accession>A0A1A9Z0P1</accession>
<protein>
    <submittedName>
        <fullName evidence="2">Uncharacterized protein</fullName>
    </submittedName>
</protein>
<name>A0A1A9Z0P1_GLOPL</name>
<dbReference type="VEuPathDB" id="VectorBase:GPAI000417"/>
<evidence type="ECO:0000313" key="2">
    <source>
        <dbReference type="EnsemblMetazoa" id="GPAI000417-PA"/>
    </source>
</evidence>
<organism evidence="2 3">
    <name type="scientific">Glossina pallidipes</name>
    <name type="common">Tsetse fly</name>
    <dbReference type="NCBI Taxonomy" id="7398"/>
    <lineage>
        <taxon>Eukaryota</taxon>
        <taxon>Metazoa</taxon>
        <taxon>Ecdysozoa</taxon>
        <taxon>Arthropoda</taxon>
        <taxon>Hexapoda</taxon>
        <taxon>Insecta</taxon>
        <taxon>Pterygota</taxon>
        <taxon>Neoptera</taxon>
        <taxon>Endopterygota</taxon>
        <taxon>Diptera</taxon>
        <taxon>Brachycera</taxon>
        <taxon>Muscomorpha</taxon>
        <taxon>Hippoboscoidea</taxon>
        <taxon>Glossinidae</taxon>
        <taxon>Glossina</taxon>
    </lineage>
</organism>